<comment type="caution">
    <text evidence="7">The sequence shown here is derived from an EMBL/GenBank/DDBJ whole genome shotgun (WGS) entry which is preliminary data.</text>
</comment>
<feature type="transmembrane region" description="Helical" evidence="5">
    <location>
        <begin position="54"/>
        <end position="71"/>
    </location>
</feature>
<reference evidence="7" key="1">
    <citation type="journal article" date="2014" name="Front. Microbiol.">
        <title>High frequency of phylogenetically diverse reductive dehalogenase-homologous genes in deep subseafloor sedimentary metagenomes.</title>
        <authorList>
            <person name="Kawai M."/>
            <person name="Futagami T."/>
            <person name="Toyoda A."/>
            <person name="Takaki Y."/>
            <person name="Nishi S."/>
            <person name="Hori S."/>
            <person name="Arai W."/>
            <person name="Tsubouchi T."/>
            <person name="Morono Y."/>
            <person name="Uchiyama I."/>
            <person name="Ito T."/>
            <person name="Fujiyama A."/>
            <person name="Inagaki F."/>
            <person name="Takami H."/>
        </authorList>
    </citation>
    <scope>NUCLEOTIDE SEQUENCE</scope>
    <source>
        <strain evidence="7">Expedition CK06-06</strain>
    </source>
</reference>
<dbReference type="SUPFAM" id="SSF90123">
    <property type="entry name" value="ABC transporter transmembrane region"/>
    <property type="match status" value="1"/>
</dbReference>
<evidence type="ECO:0000259" key="6">
    <source>
        <dbReference type="Pfam" id="PF00005"/>
    </source>
</evidence>
<keyword evidence="4 5" id="KW-0472">Membrane</keyword>
<dbReference type="InterPro" id="IPR027417">
    <property type="entry name" value="P-loop_NTPase"/>
</dbReference>
<proteinExistence type="predicted"/>
<dbReference type="EMBL" id="BARU01043664">
    <property type="protein sequence ID" value="GAH83766.1"/>
    <property type="molecule type" value="Genomic_DNA"/>
</dbReference>
<name>X1IMU1_9ZZZZ</name>
<keyword evidence="3 5" id="KW-1133">Transmembrane helix</keyword>
<evidence type="ECO:0000256" key="2">
    <source>
        <dbReference type="ARBA" id="ARBA00022692"/>
    </source>
</evidence>
<dbReference type="PANTHER" id="PTHR43394:SF1">
    <property type="entry name" value="ATP-BINDING CASSETTE SUB-FAMILY B MEMBER 10, MITOCHONDRIAL"/>
    <property type="match status" value="1"/>
</dbReference>
<dbReference type="SUPFAM" id="SSF52540">
    <property type="entry name" value="P-loop containing nucleoside triphosphate hydrolases"/>
    <property type="match status" value="1"/>
</dbReference>
<gene>
    <name evidence="7" type="ORF">S03H2_66806</name>
</gene>
<comment type="subcellular location">
    <subcellularLocation>
        <location evidence="1">Membrane</location>
        <topology evidence="1">Multi-pass membrane protein</topology>
    </subcellularLocation>
</comment>
<dbReference type="GO" id="GO:0016887">
    <property type="term" value="F:ATP hydrolysis activity"/>
    <property type="evidence" value="ECO:0007669"/>
    <property type="project" value="InterPro"/>
</dbReference>
<accession>X1IMU1</accession>
<dbReference type="AlphaFoldDB" id="X1IMU1"/>
<dbReference type="GO" id="GO:0005524">
    <property type="term" value="F:ATP binding"/>
    <property type="evidence" value="ECO:0007669"/>
    <property type="project" value="InterPro"/>
</dbReference>
<dbReference type="Pfam" id="PF00005">
    <property type="entry name" value="ABC_tran"/>
    <property type="match status" value="1"/>
</dbReference>
<dbReference type="GO" id="GO:0015421">
    <property type="term" value="F:ABC-type oligopeptide transporter activity"/>
    <property type="evidence" value="ECO:0007669"/>
    <property type="project" value="TreeGrafter"/>
</dbReference>
<evidence type="ECO:0000256" key="1">
    <source>
        <dbReference type="ARBA" id="ARBA00004141"/>
    </source>
</evidence>
<feature type="domain" description="ABC transporter" evidence="6">
    <location>
        <begin position="129"/>
        <end position="184"/>
    </location>
</feature>
<evidence type="ECO:0000256" key="3">
    <source>
        <dbReference type="ARBA" id="ARBA00022989"/>
    </source>
</evidence>
<evidence type="ECO:0000313" key="7">
    <source>
        <dbReference type="EMBL" id="GAH83766.1"/>
    </source>
</evidence>
<dbReference type="InterPro" id="IPR039421">
    <property type="entry name" value="Type_1_exporter"/>
</dbReference>
<protein>
    <recommendedName>
        <fullName evidence="6">ABC transporter domain-containing protein</fullName>
    </recommendedName>
</protein>
<sequence length="187" mass="21612">KIVPEEMKHGNKTLDNLKGEIIFDDVDFEYLKDKLILKNINLKIKSGEITPGQFVMFFGYINLAFGPFKFFSGIYRRYKRSVVAVKRFLKLRKIVPEEMKHGNKTLDNLKGEIIFDDVDFEYLKDKLILKNINLKIKSGETVALVGKSGVGKTTLAELIMGYYKPKEGRIFLDGSDISKLQLRWLRN</sequence>
<dbReference type="PANTHER" id="PTHR43394">
    <property type="entry name" value="ATP-DEPENDENT PERMEASE MDL1, MITOCHONDRIAL"/>
    <property type="match status" value="1"/>
</dbReference>
<dbReference type="InterPro" id="IPR003439">
    <property type="entry name" value="ABC_transporter-like_ATP-bd"/>
</dbReference>
<keyword evidence="2 5" id="KW-0812">Transmembrane</keyword>
<dbReference type="Gene3D" id="1.20.1560.10">
    <property type="entry name" value="ABC transporter type 1, transmembrane domain"/>
    <property type="match status" value="1"/>
</dbReference>
<dbReference type="InterPro" id="IPR036640">
    <property type="entry name" value="ABC1_TM_sf"/>
</dbReference>
<dbReference type="Gene3D" id="3.40.50.300">
    <property type="entry name" value="P-loop containing nucleotide triphosphate hydrolases"/>
    <property type="match status" value="1"/>
</dbReference>
<dbReference type="GO" id="GO:0090374">
    <property type="term" value="P:oligopeptide export from mitochondrion"/>
    <property type="evidence" value="ECO:0007669"/>
    <property type="project" value="TreeGrafter"/>
</dbReference>
<feature type="non-terminal residue" evidence="7">
    <location>
        <position position="1"/>
    </location>
</feature>
<feature type="non-terminal residue" evidence="7">
    <location>
        <position position="187"/>
    </location>
</feature>
<dbReference type="GO" id="GO:0005743">
    <property type="term" value="C:mitochondrial inner membrane"/>
    <property type="evidence" value="ECO:0007669"/>
    <property type="project" value="TreeGrafter"/>
</dbReference>
<evidence type="ECO:0000256" key="4">
    <source>
        <dbReference type="ARBA" id="ARBA00023136"/>
    </source>
</evidence>
<evidence type="ECO:0000256" key="5">
    <source>
        <dbReference type="SAM" id="Phobius"/>
    </source>
</evidence>
<organism evidence="7">
    <name type="scientific">marine sediment metagenome</name>
    <dbReference type="NCBI Taxonomy" id="412755"/>
    <lineage>
        <taxon>unclassified sequences</taxon>
        <taxon>metagenomes</taxon>
        <taxon>ecological metagenomes</taxon>
    </lineage>
</organism>